<organism evidence="1 2">
    <name type="scientific">Diphasiastrum complanatum</name>
    <name type="common">Issler's clubmoss</name>
    <name type="synonym">Lycopodium complanatum</name>
    <dbReference type="NCBI Taxonomy" id="34168"/>
    <lineage>
        <taxon>Eukaryota</taxon>
        <taxon>Viridiplantae</taxon>
        <taxon>Streptophyta</taxon>
        <taxon>Embryophyta</taxon>
        <taxon>Tracheophyta</taxon>
        <taxon>Lycopodiopsida</taxon>
        <taxon>Lycopodiales</taxon>
        <taxon>Lycopodiaceae</taxon>
        <taxon>Lycopodioideae</taxon>
        <taxon>Diphasiastrum</taxon>
    </lineage>
</organism>
<comment type="caution">
    <text evidence="1">The sequence shown here is derived from an EMBL/GenBank/DDBJ whole genome shotgun (WGS) entry which is preliminary data.</text>
</comment>
<keyword evidence="2" id="KW-1185">Reference proteome</keyword>
<reference evidence="2" key="1">
    <citation type="journal article" date="2024" name="Proc. Natl. Acad. Sci. U.S.A.">
        <title>Extraordinary preservation of gene collinearity over three hundred million years revealed in homosporous lycophytes.</title>
        <authorList>
            <person name="Li C."/>
            <person name="Wickell D."/>
            <person name="Kuo L.Y."/>
            <person name="Chen X."/>
            <person name="Nie B."/>
            <person name="Liao X."/>
            <person name="Peng D."/>
            <person name="Ji J."/>
            <person name="Jenkins J."/>
            <person name="Williams M."/>
            <person name="Shu S."/>
            <person name="Plott C."/>
            <person name="Barry K."/>
            <person name="Rajasekar S."/>
            <person name="Grimwood J."/>
            <person name="Han X."/>
            <person name="Sun S."/>
            <person name="Hou Z."/>
            <person name="He W."/>
            <person name="Dai G."/>
            <person name="Sun C."/>
            <person name="Schmutz J."/>
            <person name="Leebens-Mack J.H."/>
            <person name="Li F.W."/>
            <person name="Wang L."/>
        </authorList>
    </citation>
    <scope>NUCLEOTIDE SEQUENCE [LARGE SCALE GENOMIC DNA]</scope>
    <source>
        <strain evidence="2">cv. PW_Plant_1</strain>
    </source>
</reference>
<accession>A0ACC2BB40</accession>
<dbReference type="Proteomes" id="UP001162992">
    <property type="component" value="Chromosome 16"/>
</dbReference>
<name>A0ACC2BB40_DIPCM</name>
<protein>
    <submittedName>
        <fullName evidence="1">Uncharacterized protein</fullName>
    </submittedName>
</protein>
<evidence type="ECO:0000313" key="2">
    <source>
        <dbReference type="Proteomes" id="UP001162992"/>
    </source>
</evidence>
<gene>
    <name evidence="1" type="ORF">O6H91_16G031300</name>
</gene>
<proteinExistence type="predicted"/>
<sequence>MILFLSSSVIMDNDDENHGLESWTKIFDVGCGSFGQVFVAINHEPNYLFAIKSVQIDHTKMGQSRLKALENEQKILQSLDCPHVIQCLGGNTTKKKNGTFKIVFLEYMVYGSLADFMKKAKGPFNEDFVRLYTKDMLLGLQYIHKMGIIHCDIKGNNVLLGTSGAKLADFGLAIRIGPDAEKCESATFRGTQLWMAPEVLNKREQGFPSDIWSLGCTVMELLTGDMPWTHTGTHVHHVIECIRAGRMPKFPSCPCISAVGRDFIEKCLKFNADDRWSSFQLLQHAFVRDSITPSSTGKTFMEERIKSSCKVALSYDIEEDKESKQALKKQRIEFVG</sequence>
<dbReference type="EMBL" id="CM055107">
    <property type="protein sequence ID" value="KAJ7526999.1"/>
    <property type="molecule type" value="Genomic_DNA"/>
</dbReference>
<evidence type="ECO:0000313" key="1">
    <source>
        <dbReference type="EMBL" id="KAJ7526999.1"/>
    </source>
</evidence>